<dbReference type="EMBL" id="JBEFLD010000004">
    <property type="protein sequence ID" value="MEQ6290817.1"/>
    <property type="molecule type" value="Genomic_DNA"/>
</dbReference>
<evidence type="ECO:0000256" key="6">
    <source>
        <dbReference type="SAM" id="SignalP"/>
    </source>
</evidence>
<organism evidence="7 8">
    <name type="scientific">Vogesella oryzagri</name>
    <dbReference type="NCBI Taxonomy" id="3160864"/>
    <lineage>
        <taxon>Bacteria</taxon>
        <taxon>Pseudomonadati</taxon>
        <taxon>Pseudomonadota</taxon>
        <taxon>Betaproteobacteria</taxon>
        <taxon>Neisseriales</taxon>
        <taxon>Chromobacteriaceae</taxon>
        <taxon>Vogesella</taxon>
    </lineage>
</organism>
<dbReference type="RefSeq" id="WP_349586762.1">
    <property type="nucleotide sequence ID" value="NZ_JBEFLD010000004.1"/>
</dbReference>
<dbReference type="PROSITE" id="PS51009">
    <property type="entry name" value="CYTCII"/>
    <property type="match status" value="1"/>
</dbReference>
<keyword evidence="3" id="KW-0479">Metal-binding</keyword>
<evidence type="ECO:0000256" key="1">
    <source>
        <dbReference type="ARBA" id="ARBA00022448"/>
    </source>
</evidence>
<accession>A0ABV1M3L2</accession>
<dbReference type="Gene3D" id="1.20.120.10">
    <property type="entry name" value="Cytochrome c/b562"/>
    <property type="match status" value="1"/>
</dbReference>
<keyword evidence="8" id="KW-1185">Reference proteome</keyword>
<name>A0ABV1M3L2_9NEIS</name>
<keyword evidence="2" id="KW-0349">Heme</keyword>
<keyword evidence="5" id="KW-0408">Iron</keyword>
<feature type="signal peptide" evidence="6">
    <location>
        <begin position="1"/>
        <end position="21"/>
    </location>
</feature>
<dbReference type="InterPro" id="IPR010980">
    <property type="entry name" value="Cyt_c/b562"/>
</dbReference>
<evidence type="ECO:0000256" key="5">
    <source>
        <dbReference type="ARBA" id="ARBA00023004"/>
    </source>
</evidence>
<sequence length="144" mass="15679">MKKSTTALILALALLCSSAIAGPGEDRQKSFKKVLLSFEPIGVMLRDGPFRQDQFIKHADALKAAAPVPFTLFKPNSIDDISRAKAEIWSQPAKFKAEQDKFLAAVNALQAGARSDDLAAVRIKYTAVTQSCKSCHDSFRGPKK</sequence>
<proteinExistence type="predicted"/>
<dbReference type="SUPFAM" id="SSF47175">
    <property type="entry name" value="Cytochromes"/>
    <property type="match status" value="1"/>
</dbReference>
<dbReference type="InterPro" id="IPR002321">
    <property type="entry name" value="Cyt_c_II"/>
</dbReference>
<evidence type="ECO:0000256" key="2">
    <source>
        <dbReference type="ARBA" id="ARBA00022617"/>
    </source>
</evidence>
<reference evidence="7" key="1">
    <citation type="submission" date="2024-06" db="EMBL/GenBank/DDBJ databases">
        <title>Genome sequence of Vogesella sp. MAHUQ-64.</title>
        <authorList>
            <person name="Huq M.A."/>
        </authorList>
    </citation>
    <scope>NUCLEOTIDE SEQUENCE</scope>
    <source>
        <strain evidence="7">MAHUQ-64</strain>
    </source>
</reference>
<dbReference type="Pfam" id="PF01322">
    <property type="entry name" value="Cytochrom_C_2"/>
    <property type="match status" value="1"/>
</dbReference>
<keyword evidence="6" id="KW-0732">Signal</keyword>
<evidence type="ECO:0000313" key="7">
    <source>
        <dbReference type="EMBL" id="MEQ6290817.1"/>
    </source>
</evidence>
<evidence type="ECO:0000256" key="3">
    <source>
        <dbReference type="ARBA" id="ARBA00022723"/>
    </source>
</evidence>
<gene>
    <name evidence="7" type="ORF">ABNW52_09335</name>
</gene>
<evidence type="ECO:0000256" key="4">
    <source>
        <dbReference type="ARBA" id="ARBA00022982"/>
    </source>
</evidence>
<keyword evidence="1" id="KW-0813">Transport</keyword>
<feature type="chain" id="PRO_5046868335" evidence="6">
    <location>
        <begin position="22"/>
        <end position="144"/>
    </location>
</feature>
<evidence type="ECO:0000313" key="8">
    <source>
        <dbReference type="Proteomes" id="UP001433638"/>
    </source>
</evidence>
<keyword evidence="4" id="KW-0249">Electron transport</keyword>
<dbReference type="Proteomes" id="UP001433638">
    <property type="component" value="Unassembled WGS sequence"/>
</dbReference>
<comment type="caution">
    <text evidence="7">The sequence shown here is derived from an EMBL/GenBank/DDBJ whole genome shotgun (WGS) entry which is preliminary data.</text>
</comment>
<dbReference type="PIRSF" id="PIRSF000027">
    <property type="entry name" value="Cytc_c_prime"/>
    <property type="match status" value="1"/>
</dbReference>
<protein>
    <submittedName>
        <fullName evidence="7">Cytochrome c</fullName>
    </submittedName>
</protein>
<dbReference type="InterPro" id="IPR012127">
    <property type="entry name" value="Cyt_c_prime"/>
</dbReference>